<name>A0ABP1DG19_9APHY</name>
<organism evidence="1 2">
    <name type="scientific">Somion occarium</name>
    <dbReference type="NCBI Taxonomy" id="3059160"/>
    <lineage>
        <taxon>Eukaryota</taxon>
        <taxon>Fungi</taxon>
        <taxon>Dikarya</taxon>
        <taxon>Basidiomycota</taxon>
        <taxon>Agaricomycotina</taxon>
        <taxon>Agaricomycetes</taxon>
        <taxon>Polyporales</taxon>
        <taxon>Cerrenaceae</taxon>
        <taxon>Somion</taxon>
    </lineage>
</organism>
<reference evidence="2" key="1">
    <citation type="submission" date="2024-04" db="EMBL/GenBank/DDBJ databases">
        <authorList>
            <person name="Shaw F."/>
            <person name="Minotto A."/>
        </authorList>
    </citation>
    <scope>NUCLEOTIDE SEQUENCE [LARGE SCALE GENOMIC DNA]</scope>
</reference>
<dbReference type="Proteomes" id="UP001497453">
    <property type="component" value="Chromosome 4"/>
</dbReference>
<evidence type="ECO:0008006" key="3">
    <source>
        <dbReference type="Google" id="ProtNLM"/>
    </source>
</evidence>
<gene>
    <name evidence="1" type="ORF">GFSPODELE1_LOCUS5668</name>
</gene>
<sequence>MSRRRLQAHTSKPSQSSKIWKMVAPQLAPELIDEIIDHLHDDMPSLSSCSRVCKTWTPAAQFHLFHSIVAHAVPPLDKETYDGAIFTRFSDFVNAKEAEKLLPYVRELRFDPGLASLKPPQLPYEVLCAALLKLPSLHTLTLHYLELPPLPETVPALCHRLRSLNLKKMIDDEGSRLVGILRCFNVVDRLSIDYHHWTLGGVLDFVSVEDMVGWKTRVQNFQHYRRPLVSTLKLIHDSAYWALSLVEPRALTSLYLDVSWATFLPNYEEIGAFLYNTSSGLLDLTLDISGRRLGGALDVKKMNIACCKNVVRLTVAIALPDNPNDDNHVLYCRKQWDDLVALLSDPPSSVRHLTIDFRRSVPAYIVIRDYNWSSLDAVLACREHLEEVSFACNQESMGLGKPWLEFLTSCLPRFRSMGNIHVL</sequence>
<accession>A0ABP1DG19</accession>
<proteinExistence type="predicted"/>
<keyword evidence="2" id="KW-1185">Reference proteome</keyword>
<protein>
    <recommendedName>
        <fullName evidence="3">F-box domain-containing protein</fullName>
    </recommendedName>
</protein>
<evidence type="ECO:0000313" key="2">
    <source>
        <dbReference type="Proteomes" id="UP001497453"/>
    </source>
</evidence>
<evidence type="ECO:0000313" key="1">
    <source>
        <dbReference type="EMBL" id="CAL1705968.1"/>
    </source>
</evidence>
<dbReference type="EMBL" id="OZ037947">
    <property type="protein sequence ID" value="CAL1705968.1"/>
    <property type="molecule type" value="Genomic_DNA"/>
</dbReference>